<comment type="subcellular location">
    <subcellularLocation>
        <location evidence="1">Cell membrane</location>
        <topology evidence="1">Multi-pass membrane protein</topology>
    </subcellularLocation>
</comment>
<evidence type="ECO:0000256" key="1">
    <source>
        <dbReference type="ARBA" id="ARBA00004651"/>
    </source>
</evidence>
<evidence type="ECO:0000256" key="2">
    <source>
        <dbReference type="ARBA" id="ARBA00022475"/>
    </source>
</evidence>
<comment type="caution">
    <text evidence="10">The sequence shown here is derived from an EMBL/GenBank/DDBJ whole genome shotgun (WGS) entry which is preliminary data.</text>
</comment>
<dbReference type="SUPFAM" id="SSF52540">
    <property type="entry name" value="P-loop containing nucleoside triphosphate hydrolases"/>
    <property type="match status" value="1"/>
</dbReference>
<dbReference type="AlphaFoldDB" id="A0AA42CMQ8"/>
<dbReference type="Proteomes" id="UP001165667">
    <property type="component" value="Unassembled WGS sequence"/>
</dbReference>
<feature type="domain" description="Polysaccharide chain length determinant N-terminal" evidence="8">
    <location>
        <begin position="38"/>
        <end position="126"/>
    </location>
</feature>
<dbReference type="InterPro" id="IPR003856">
    <property type="entry name" value="LPS_length_determ_N"/>
</dbReference>
<dbReference type="EMBL" id="JAMOIM010000006">
    <property type="protein sequence ID" value="MCW6508615.1"/>
    <property type="molecule type" value="Genomic_DNA"/>
</dbReference>
<evidence type="ECO:0000256" key="3">
    <source>
        <dbReference type="ARBA" id="ARBA00022692"/>
    </source>
</evidence>
<protein>
    <submittedName>
        <fullName evidence="10">Exopolysaccharide transport family protein</fullName>
    </submittedName>
</protein>
<reference evidence="10" key="1">
    <citation type="submission" date="2022-05" db="EMBL/GenBank/DDBJ databases">
        <authorList>
            <person name="Pankratov T."/>
        </authorList>
    </citation>
    <scope>NUCLEOTIDE SEQUENCE</scope>
    <source>
        <strain evidence="10">BP6-180914</strain>
    </source>
</reference>
<evidence type="ECO:0000259" key="9">
    <source>
        <dbReference type="Pfam" id="PF13807"/>
    </source>
</evidence>
<accession>A0AA42CMQ8</accession>
<evidence type="ECO:0000313" key="10">
    <source>
        <dbReference type="EMBL" id="MCW6508615.1"/>
    </source>
</evidence>
<keyword evidence="3 7" id="KW-0812">Transmembrane</keyword>
<feature type="transmembrane region" description="Helical" evidence="7">
    <location>
        <begin position="50"/>
        <end position="70"/>
    </location>
</feature>
<dbReference type="PANTHER" id="PTHR32309:SF13">
    <property type="entry name" value="FERRIC ENTEROBACTIN TRANSPORT PROTEIN FEPE"/>
    <property type="match status" value="1"/>
</dbReference>
<dbReference type="Gene3D" id="3.40.50.300">
    <property type="entry name" value="P-loop containing nucleotide triphosphate hydrolases"/>
    <property type="match status" value="1"/>
</dbReference>
<sequence>MRVAKGSAERVADPVGEDGAFVAADSLLAGSHDRRRGDLGDILGIVRTRWLTVVAVTLVVLGLALAYLAVAPRLYTGVASILIDARSRQPVGDGSAASLNSYPDAILVESQVRLISSDSVLRRVVTGEKLATDDEFVSTAPGLRTRLMAALGLGGQSDTKREDPIARAVGALADRIAVKRSERTYIADIEVKSHDPAKAARLANAVANAYFADQQAARNEAASRDSDWILSQVKEMQAGLQAAETRAETYRREHGIIDVNGKMLNEQDLSEAATGLVQARTKAADAKSRFDQIERVIASGRAADTLPDALKSPAIDKLRSQYAEISRQQATLRQTLGARHPALLESDQQLRDVRRLIAEELRRIEAGLANEYQTAQANVGMLESQVQGLKAVTATSNEDRVKLDELQRDVEARRAVYDRFLRARDTVKEQAADAPIGRLIAPANTPTSASSPKTLAVLALAGITGVLLGVGIALVAETLTKRRALPAVREPASGPDRAATAPVSDLVMIGVVPSPFGVHEPVESRPWLVDRLRTLWPTAGTMPGEEADPAFLAAIAALPIDFRRDDSLHGIASIVVTSEPGNEARTALALGIAARAAELNLRAIVVDADNGRTLLRDLIEPGAQADLIDLSGHTRICYRSATASGESIGLVPRLADEARVTERMRDLDGVRHIEGLRGHFDVIVFDGPPLPETGRLREVAISAHQMLIVAAPGTARAELEAAVDRLNLPGPLAVTAVVASPIILRDPASAAA</sequence>
<dbReference type="GO" id="GO:0004713">
    <property type="term" value="F:protein tyrosine kinase activity"/>
    <property type="evidence" value="ECO:0007669"/>
    <property type="project" value="TreeGrafter"/>
</dbReference>
<feature type="transmembrane region" description="Helical" evidence="7">
    <location>
        <begin position="455"/>
        <end position="476"/>
    </location>
</feature>
<dbReference type="GO" id="GO:0005886">
    <property type="term" value="C:plasma membrane"/>
    <property type="evidence" value="ECO:0007669"/>
    <property type="project" value="UniProtKB-SubCell"/>
</dbReference>
<keyword evidence="11" id="KW-1185">Reference proteome</keyword>
<keyword evidence="5 7" id="KW-0472">Membrane</keyword>
<keyword evidence="4 7" id="KW-1133">Transmembrane helix</keyword>
<evidence type="ECO:0000313" key="11">
    <source>
        <dbReference type="Proteomes" id="UP001165667"/>
    </source>
</evidence>
<feature type="coiled-coil region" evidence="6">
    <location>
        <begin position="315"/>
        <end position="378"/>
    </location>
</feature>
<dbReference type="PANTHER" id="PTHR32309">
    <property type="entry name" value="TYROSINE-PROTEIN KINASE"/>
    <property type="match status" value="1"/>
</dbReference>
<evidence type="ECO:0000256" key="4">
    <source>
        <dbReference type="ARBA" id="ARBA00022989"/>
    </source>
</evidence>
<dbReference type="InterPro" id="IPR050445">
    <property type="entry name" value="Bact_polysacc_biosynth/exp"/>
</dbReference>
<dbReference type="InterPro" id="IPR032807">
    <property type="entry name" value="GNVR"/>
</dbReference>
<dbReference type="Pfam" id="PF02706">
    <property type="entry name" value="Wzz"/>
    <property type="match status" value="1"/>
</dbReference>
<gene>
    <name evidence="10" type="ORF">M8523_11360</name>
</gene>
<dbReference type="Pfam" id="PF13807">
    <property type="entry name" value="GNVR"/>
    <property type="match status" value="1"/>
</dbReference>
<feature type="domain" description="Tyrosine-protein kinase G-rich" evidence="9">
    <location>
        <begin position="405"/>
        <end position="475"/>
    </location>
</feature>
<evidence type="ECO:0000256" key="7">
    <source>
        <dbReference type="SAM" id="Phobius"/>
    </source>
</evidence>
<proteinExistence type="predicted"/>
<dbReference type="InterPro" id="IPR027417">
    <property type="entry name" value="P-loop_NTPase"/>
</dbReference>
<evidence type="ECO:0000259" key="8">
    <source>
        <dbReference type="Pfam" id="PF02706"/>
    </source>
</evidence>
<name>A0AA42CMQ8_9HYPH</name>
<dbReference type="RefSeq" id="WP_282584983.1">
    <property type="nucleotide sequence ID" value="NZ_JAMOIM010000006.1"/>
</dbReference>
<keyword evidence="2" id="KW-1003">Cell membrane</keyword>
<organism evidence="10 11">
    <name type="scientific">Lichenifustis flavocetrariae</name>
    <dbReference type="NCBI Taxonomy" id="2949735"/>
    <lineage>
        <taxon>Bacteria</taxon>
        <taxon>Pseudomonadati</taxon>
        <taxon>Pseudomonadota</taxon>
        <taxon>Alphaproteobacteria</taxon>
        <taxon>Hyphomicrobiales</taxon>
        <taxon>Lichenihabitantaceae</taxon>
        <taxon>Lichenifustis</taxon>
    </lineage>
</organism>
<evidence type="ECO:0000256" key="5">
    <source>
        <dbReference type="ARBA" id="ARBA00023136"/>
    </source>
</evidence>
<keyword evidence="6" id="KW-0175">Coiled coil</keyword>
<evidence type="ECO:0000256" key="6">
    <source>
        <dbReference type="SAM" id="Coils"/>
    </source>
</evidence>